<sequence>MLRLIALLSLTTLCTCARAVQPETDAKEQPPNIVFILTDDQGYGDLGAHGNPWLQTPNLDALHDESVRFTNFHVATTCAPTRAGLMGGVNCNRAGAWHTIGGHSMLGTRFVTLADELKEEGYTTGIFGKWHLGDNYPFRPQDRGFDEVLIHGGGGVGQTPDAWNNDYFDDTYFHNGQPEKYSGYCTDVWFEEGMKFIKDKAAAKQPFFAYIATNAPHGPFHIEEKYVAPYRNNDAIVNPNFYGMIANVDENVGKLMSMLKASGLDENTLVIFMTDNGTAAGAAYDQSFHVTRGFNAGMRGYKGKEYEGGHRVPFFMKFPAKSEIKPQEYNQLTAYTDFMPTLVEYAGGEVASRDRLDGTSLMPLLTSGSQELLNDRFLVVDTQRKQVPVRGKQSCVMQADWRLINGKNLYNLAADPGQREDLAGQHPERVAAMQAAYDAWWDSMTEDLKVMHRIVIGDEAEPETLLTAHDWHTTNPPPWNQNYIRAGLADNGWWALETARAGTYRIRLYRYPPESGLAFGSVAPPGDEIPNGTAYKPGLSIRPVEVSCFIDDQELQATAGSADAYVEFEAELVAGPTKLFTVVKDESGTERGAYYVTLAPKG</sequence>
<dbReference type="RefSeq" id="WP_147931935.1">
    <property type="nucleotide sequence ID" value="NZ_VOXD01000029.1"/>
</dbReference>
<feature type="chain" id="PRO_5022968549" evidence="3">
    <location>
        <begin position="20"/>
        <end position="602"/>
    </location>
</feature>
<dbReference type="InterPro" id="IPR050738">
    <property type="entry name" value="Sulfatase"/>
</dbReference>
<feature type="signal peptide" evidence="3">
    <location>
        <begin position="1"/>
        <end position="19"/>
    </location>
</feature>
<dbReference type="Proteomes" id="UP000321907">
    <property type="component" value="Unassembled WGS sequence"/>
</dbReference>
<evidence type="ECO:0000256" key="2">
    <source>
        <dbReference type="ARBA" id="ARBA00022801"/>
    </source>
</evidence>
<proteinExistence type="inferred from homology"/>
<dbReference type="GO" id="GO:0004065">
    <property type="term" value="F:arylsulfatase activity"/>
    <property type="evidence" value="ECO:0007669"/>
    <property type="project" value="TreeGrafter"/>
</dbReference>
<keyword evidence="3" id="KW-0732">Signal</keyword>
<dbReference type="AlphaFoldDB" id="A0A5C7FKR2"/>
<comment type="similarity">
    <text evidence="1">Belongs to the sulfatase family.</text>
</comment>
<keyword evidence="6" id="KW-1185">Reference proteome</keyword>
<dbReference type="CDD" id="cd16146">
    <property type="entry name" value="ARS_like"/>
    <property type="match status" value="1"/>
</dbReference>
<dbReference type="Gene3D" id="3.30.1120.10">
    <property type="match status" value="1"/>
</dbReference>
<dbReference type="SUPFAM" id="SSF53649">
    <property type="entry name" value="Alkaline phosphatase-like"/>
    <property type="match status" value="1"/>
</dbReference>
<evidence type="ECO:0000313" key="6">
    <source>
        <dbReference type="Proteomes" id="UP000321907"/>
    </source>
</evidence>
<evidence type="ECO:0000256" key="1">
    <source>
        <dbReference type="ARBA" id="ARBA00008779"/>
    </source>
</evidence>
<protein>
    <submittedName>
        <fullName evidence="5">Arylsulfatase</fullName>
    </submittedName>
</protein>
<dbReference type="EMBL" id="VOXD01000029">
    <property type="protein sequence ID" value="TXF87923.1"/>
    <property type="molecule type" value="Genomic_DNA"/>
</dbReference>
<dbReference type="PANTHER" id="PTHR42693:SF53">
    <property type="entry name" value="ENDO-4-O-SULFATASE"/>
    <property type="match status" value="1"/>
</dbReference>
<dbReference type="InterPro" id="IPR000917">
    <property type="entry name" value="Sulfatase_N"/>
</dbReference>
<dbReference type="Pfam" id="PF00884">
    <property type="entry name" value="Sulfatase"/>
    <property type="match status" value="1"/>
</dbReference>
<feature type="domain" description="Sulfatase N-terminal" evidence="4">
    <location>
        <begin position="31"/>
        <end position="347"/>
    </location>
</feature>
<dbReference type="FunFam" id="3.40.720.10:FF:000070">
    <property type="entry name" value="Arylsulfatase A"/>
    <property type="match status" value="1"/>
</dbReference>
<dbReference type="InterPro" id="IPR017850">
    <property type="entry name" value="Alkaline_phosphatase_core_sf"/>
</dbReference>
<keyword evidence="2" id="KW-0378">Hydrolase</keyword>
<dbReference type="OrthoDB" id="756520at2"/>
<accession>A0A5C7FKR2</accession>
<organism evidence="5 6">
    <name type="scientific">Neolewinella aurantiaca</name>
    <dbReference type="NCBI Taxonomy" id="2602767"/>
    <lineage>
        <taxon>Bacteria</taxon>
        <taxon>Pseudomonadati</taxon>
        <taxon>Bacteroidota</taxon>
        <taxon>Saprospiria</taxon>
        <taxon>Saprospirales</taxon>
        <taxon>Lewinellaceae</taxon>
        <taxon>Neolewinella</taxon>
    </lineage>
</organism>
<evidence type="ECO:0000313" key="5">
    <source>
        <dbReference type="EMBL" id="TXF87923.1"/>
    </source>
</evidence>
<dbReference type="PANTHER" id="PTHR42693">
    <property type="entry name" value="ARYLSULFATASE FAMILY MEMBER"/>
    <property type="match status" value="1"/>
</dbReference>
<name>A0A5C7FKR2_9BACT</name>
<gene>
    <name evidence="5" type="ORF">FUA23_16845</name>
</gene>
<evidence type="ECO:0000256" key="3">
    <source>
        <dbReference type="SAM" id="SignalP"/>
    </source>
</evidence>
<evidence type="ECO:0000259" key="4">
    <source>
        <dbReference type="Pfam" id="PF00884"/>
    </source>
</evidence>
<comment type="caution">
    <text evidence="5">The sequence shown here is derived from an EMBL/GenBank/DDBJ whole genome shotgun (WGS) entry which is preliminary data.</text>
</comment>
<reference evidence="5 6" key="1">
    <citation type="submission" date="2019-08" db="EMBL/GenBank/DDBJ databases">
        <title>Lewinella sp. strain SSH13 Genome sequencing and assembly.</title>
        <authorList>
            <person name="Kim I."/>
        </authorList>
    </citation>
    <scope>NUCLEOTIDE SEQUENCE [LARGE SCALE GENOMIC DNA]</scope>
    <source>
        <strain evidence="5 6">SSH13</strain>
    </source>
</reference>
<dbReference type="Gene3D" id="3.40.720.10">
    <property type="entry name" value="Alkaline Phosphatase, subunit A"/>
    <property type="match status" value="1"/>
</dbReference>